<dbReference type="EMBL" id="CAVP010059162">
    <property type="protein sequence ID" value="CDL95591.1"/>
    <property type="molecule type" value="Genomic_DNA"/>
</dbReference>
<dbReference type="InterPro" id="IPR021109">
    <property type="entry name" value="Peptidase_aspartic_dom_sf"/>
</dbReference>
<gene>
    <name evidence="1" type="ORF">HCOI_00631900</name>
</gene>
<dbReference type="OrthoDB" id="5826524at2759"/>
<sequence>MRRNIRLLGLTAPALIDSGSMVSIIPINLLEKAQEKGYEVDTLPTITESEVGPVYDASGNEMERVGAVTAEAELEGGRRTKLVLHIMPLPQDEVLSGMNALAKPGVQISITNGEEDELRWKSDSNLTANKEAKVIRRTYVPSRATAIVEVDCEGVEANERLLWTRRKDVASGIFKICNQRATIPVHNCNEASIVLKEGETVGESSTEKWNGKWEDTNHLMLDSEDATMTREQKRASMVEQLKENMGNEEMDEELMEVLMENEDAFAVSEKRAFSHIFDRNGH</sequence>
<evidence type="ECO:0000313" key="1">
    <source>
        <dbReference type="EMBL" id="CDL95591.1"/>
    </source>
</evidence>
<dbReference type="AlphaFoldDB" id="W6NEA6"/>
<protein>
    <submittedName>
        <fullName evidence="1">Uncharacterized protein</fullName>
    </submittedName>
</protein>
<organism evidence="1">
    <name type="scientific">Haemonchus contortus</name>
    <name type="common">Barber pole worm</name>
    <dbReference type="NCBI Taxonomy" id="6289"/>
    <lineage>
        <taxon>Eukaryota</taxon>
        <taxon>Metazoa</taxon>
        <taxon>Ecdysozoa</taxon>
        <taxon>Nematoda</taxon>
        <taxon>Chromadorea</taxon>
        <taxon>Rhabditida</taxon>
        <taxon>Rhabditina</taxon>
        <taxon>Rhabditomorpha</taxon>
        <taxon>Strongyloidea</taxon>
        <taxon>Trichostrongylidae</taxon>
        <taxon>Haemonchus</taxon>
    </lineage>
</organism>
<name>W6NEA6_HAECO</name>
<reference evidence="1" key="1">
    <citation type="submission" date="2013-03" db="EMBL/GenBank/DDBJ databases">
        <authorList>
            <person name="Aslett M."/>
        </authorList>
    </citation>
    <scope>NUCLEOTIDE SEQUENCE [LARGE SCALE GENOMIC DNA]</scope>
    <source>
        <strain evidence="1">ISE/inbred ISE</strain>
    </source>
</reference>
<reference evidence="1" key="2">
    <citation type="submission" date="2013-05" db="EMBL/GenBank/DDBJ databases">
        <title>The genome and transcriptome of Haemonchus contortus: a key model parasite for drug and vaccine discovery.</title>
        <authorList>
            <person name="Laing R."/>
            <person name="Kikuchi T."/>
            <person name="Martinelli A."/>
            <person name="Tsai I.J."/>
            <person name="Beech R.N."/>
            <person name="Redman E."/>
            <person name="Holroyd N."/>
            <person name="Bartley D.J."/>
            <person name="Beasley H."/>
            <person name="Britton C."/>
            <person name="Curran D."/>
            <person name="Devaney E."/>
            <person name="Gilabert A."/>
            <person name="Jackson F."/>
            <person name="Hunt M."/>
            <person name="Johnston S."/>
            <person name="Kryukov I."/>
            <person name="Li K."/>
            <person name="Morrison A.A."/>
            <person name="Reid A.J."/>
            <person name="Sargison N."/>
            <person name="Saunders G."/>
            <person name="Wasmuth J.D."/>
            <person name="Wolstenholme A."/>
            <person name="Berriman M."/>
            <person name="Gilleard J.S."/>
            <person name="Cotton J.A."/>
        </authorList>
    </citation>
    <scope>NUCLEOTIDE SEQUENCE [LARGE SCALE GENOMIC DNA]</scope>
    <source>
        <strain evidence="1">ISE/inbred ISE</strain>
    </source>
</reference>
<accession>W6NEA6</accession>
<dbReference type="Gene3D" id="2.40.70.10">
    <property type="entry name" value="Acid Proteases"/>
    <property type="match status" value="1"/>
</dbReference>
<proteinExistence type="predicted"/>
<comment type="caution">
    <text evidence="1">The sequence shown here is derived from an EMBL/GenBank/DDBJ whole genome shotgun (WGS) entry which is preliminary data.</text>
</comment>